<comment type="caution">
    <text evidence="1">The sequence shown here is derived from an EMBL/GenBank/DDBJ whole genome shotgun (WGS) entry which is preliminary data.</text>
</comment>
<proteinExistence type="predicted"/>
<reference evidence="1" key="1">
    <citation type="journal article" date="2014" name="Int. J. Syst. Evol. Microbiol.">
        <title>Complete genome sequence of Corynebacterium casei LMG S-19264T (=DSM 44701T), isolated from a smear-ripened cheese.</title>
        <authorList>
            <consortium name="US DOE Joint Genome Institute (JGI-PGF)"/>
            <person name="Walter F."/>
            <person name="Albersmeier A."/>
            <person name="Kalinowski J."/>
            <person name="Ruckert C."/>
        </authorList>
    </citation>
    <scope>NUCLEOTIDE SEQUENCE</scope>
    <source>
        <strain evidence="1">VKM B-2222</strain>
    </source>
</reference>
<dbReference type="EMBL" id="BSFH01000099">
    <property type="protein sequence ID" value="GLK66350.1"/>
    <property type="molecule type" value="Genomic_DNA"/>
</dbReference>
<protein>
    <submittedName>
        <fullName evidence="1">Uncharacterized protein</fullName>
    </submittedName>
</protein>
<name>A0AAD3P5B2_9RHOB</name>
<dbReference type="AlphaFoldDB" id="A0AAD3P5B2"/>
<accession>A0AAD3P5B2</accession>
<evidence type="ECO:0000313" key="2">
    <source>
        <dbReference type="Proteomes" id="UP001143349"/>
    </source>
</evidence>
<evidence type="ECO:0000313" key="1">
    <source>
        <dbReference type="EMBL" id="GLK66350.1"/>
    </source>
</evidence>
<keyword evidence="2" id="KW-1185">Reference proteome</keyword>
<gene>
    <name evidence="1" type="ORF">GCM10017635_38270</name>
</gene>
<reference evidence="1" key="2">
    <citation type="submission" date="2023-01" db="EMBL/GenBank/DDBJ databases">
        <authorList>
            <person name="Sun Q."/>
            <person name="Evtushenko L."/>
        </authorList>
    </citation>
    <scope>NUCLEOTIDE SEQUENCE</scope>
    <source>
        <strain evidence="1">VKM B-2222</strain>
    </source>
</reference>
<organism evidence="1 2">
    <name type="scientific">Paracoccus kondratievae</name>
    <dbReference type="NCBI Taxonomy" id="135740"/>
    <lineage>
        <taxon>Bacteria</taxon>
        <taxon>Pseudomonadati</taxon>
        <taxon>Pseudomonadota</taxon>
        <taxon>Alphaproteobacteria</taxon>
        <taxon>Rhodobacterales</taxon>
        <taxon>Paracoccaceae</taxon>
        <taxon>Paracoccus</taxon>
    </lineage>
</organism>
<dbReference type="Proteomes" id="UP001143349">
    <property type="component" value="Unassembled WGS sequence"/>
</dbReference>
<sequence length="187" mass="20218">MSHEPDSTSSGIIYLTPPAAQTAITIAEEEAFQNGYEKGFAEGRELSLDALTSALTTLHRDLLTAHKRESELRRDLQTALTPVLQAIVDLLAPRSEQERLCHALTAEIGQIIKHTPEQIITIRCPEDLQPDLADCLERAGILDARIEAADTGQSIVELTAAQGQIIFDPASAIAGLKSIINDIGARD</sequence>